<dbReference type="InterPro" id="IPR036388">
    <property type="entry name" value="WH-like_DNA-bd_sf"/>
</dbReference>
<dbReference type="InterPro" id="IPR001845">
    <property type="entry name" value="HTH_ArsR_DNA-bd_dom"/>
</dbReference>
<dbReference type="InterPro" id="IPR011991">
    <property type="entry name" value="ArsR-like_HTH"/>
</dbReference>
<dbReference type="Pfam" id="PF08241">
    <property type="entry name" value="Methyltransf_11"/>
    <property type="match status" value="1"/>
</dbReference>
<evidence type="ECO:0000313" key="1">
    <source>
        <dbReference type="EMBL" id="QEE21416.1"/>
    </source>
</evidence>
<dbReference type="InterPro" id="IPR036390">
    <property type="entry name" value="WH_DNA-bd_sf"/>
</dbReference>
<accession>A0A5B9DQN6</accession>
<reference evidence="1 2" key="1">
    <citation type="journal article" date="2015" name="Int. J. Syst. Evol. Microbiol.">
        <title>Youhaiella tibetensis gen. nov., sp. nov., isolated from subsurface sediment.</title>
        <authorList>
            <person name="Wang Y.X."/>
            <person name="Huang F.Q."/>
            <person name="Nogi Y."/>
            <person name="Pang S.J."/>
            <person name="Wang P.K."/>
            <person name="Lv J."/>
        </authorList>
    </citation>
    <scope>NUCLEOTIDE SEQUENCE [LARGE SCALE GENOMIC DNA]</scope>
    <source>
        <strain evidence="2">fig4</strain>
    </source>
</reference>
<sequence>MSELDSLVGVLKAAGEVTRLRLLALLAEGELSVKDLTEILGQSQPRVSRHLKLLADAGLVARNAEGAWAYYALADEGAAAELARWLVAHFDEADPDRVRDRARLDWVRQAQQEQAASYFAKIADSWDAQRNLHVPESAVESAILLALGSRRVDLLVDLGTGTGRMLELLAGHYRRGIGVDSSREMIAIARAKLVAAGINHAQVRLGDIANLDPAIGQADIIIIHQVLHYFDDPGRMLASARSALKPGGELLIVDFAPHELEFLRTHHAHRRLGLSEAQMAGWARGIGMKVDALKTFPNQTDEEGLTVCLWRLTVEHQTETA</sequence>
<dbReference type="RefSeq" id="WP_147656649.1">
    <property type="nucleotide sequence ID" value="NZ_BMFM01000001.1"/>
</dbReference>
<evidence type="ECO:0000313" key="2">
    <source>
        <dbReference type="Proteomes" id="UP000321062"/>
    </source>
</evidence>
<gene>
    <name evidence="1" type="ORF">FNA67_15015</name>
</gene>
<dbReference type="PRINTS" id="PR00778">
    <property type="entry name" value="HTHARSR"/>
</dbReference>
<organism evidence="1 2">
    <name type="scientific">Paradevosia tibetensis</name>
    <dbReference type="NCBI Taxonomy" id="1447062"/>
    <lineage>
        <taxon>Bacteria</taxon>
        <taxon>Pseudomonadati</taxon>
        <taxon>Pseudomonadota</taxon>
        <taxon>Alphaproteobacteria</taxon>
        <taxon>Hyphomicrobiales</taxon>
        <taxon>Devosiaceae</taxon>
        <taxon>Paradevosia</taxon>
    </lineage>
</organism>
<dbReference type="AlphaFoldDB" id="A0A5B9DQN6"/>
<dbReference type="CDD" id="cd00090">
    <property type="entry name" value="HTH_ARSR"/>
    <property type="match status" value="1"/>
</dbReference>
<dbReference type="SUPFAM" id="SSF53335">
    <property type="entry name" value="S-adenosyl-L-methionine-dependent methyltransferases"/>
    <property type="match status" value="1"/>
</dbReference>
<name>A0A5B9DQN6_9HYPH</name>
<dbReference type="Gene3D" id="1.10.10.10">
    <property type="entry name" value="Winged helix-like DNA-binding domain superfamily/Winged helix DNA-binding domain"/>
    <property type="match status" value="1"/>
</dbReference>
<dbReference type="EMBL" id="CP041690">
    <property type="protein sequence ID" value="QEE21416.1"/>
    <property type="molecule type" value="Genomic_DNA"/>
</dbReference>
<keyword evidence="2" id="KW-1185">Reference proteome</keyword>
<dbReference type="KEGG" id="yti:FNA67_15015"/>
<dbReference type="Proteomes" id="UP000321062">
    <property type="component" value="Chromosome"/>
</dbReference>
<dbReference type="Gene3D" id="3.40.50.150">
    <property type="entry name" value="Vaccinia Virus protein VP39"/>
    <property type="match status" value="1"/>
</dbReference>
<protein>
    <submittedName>
        <fullName evidence="1">Metalloregulator ArsR/SmtB family transcription factor</fullName>
    </submittedName>
</protein>
<dbReference type="NCBIfam" id="NF033788">
    <property type="entry name" value="HTH_metalloreg"/>
    <property type="match status" value="1"/>
</dbReference>
<dbReference type="GO" id="GO:0008757">
    <property type="term" value="F:S-adenosylmethionine-dependent methyltransferase activity"/>
    <property type="evidence" value="ECO:0007669"/>
    <property type="project" value="InterPro"/>
</dbReference>
<dbReference type="OrthoDB" id="9789575at2"/>
<dbReference type="InterPro" id="IPR029063">
    <property type="entry name" value="SAM-dependent_MTases_sf"/>
</dbReference>
<dbReference type="CDD" id="cd02440">
    <property type="entry name" value="AdoMet_MTases"/>
    <property type="match status" value="1"/>
</dbReference>
<dbReference type="InterPro" id="IPR013216">
    <property type="entry name" value="Methyltransf_11"/>
</dbReference>
<dbReference type="SUPFAM" id="SSF46785">
    <property type="entry name" value="Winged helix' DNA-binding domain"/>
    <property type="match status" value="1"/>
</dbReference>
<dbReference type="PANTHER" id="PTHR43861">
    <property type="entry name" value="TRANS-ACONITATE 2-METHYLTRANSFERASE-RELATED"/>
    <property type="match status" value="1"/>
</dbReference>
<dbReference type="Pfam" id="PF01022">
    <property type="entry name" value="HTH_5"/>
    <property type="match status" value="1"/>
</dbReference>
<dbReference type="PROSITE" id="PS50987">
    <property type="entry name" value="HTH_ARSR_2"/>
    <property type="match status" value="1"/>
</dbReference>
<dbReference type="SMART" id="SM00418">
    <property type="entry name" value="HTH_ARSR"/>
    <property type="match status" value="1"/>
</dbReference>
<dbReference type="GO" id="GO:0003700">
    <property type="term" value="F:DNA-binding transcription factor activity"/>
    <property type="evidence" value="ECO:0007669"/>
    <property type="project" value="InterPro"/>
</dbReference>
<proteinExistence type="predicted"/>